<accession>H2YD49</accession>
<sequence length="71" mass="8187">MPSKLQQTWSPQQLLHMLSNTQARDKDGWKQTPLVASSTKDIGPQDRDSIVIWLSQVNSQFNFHPETYFLA</sequence>
<evidence type="ECO:0000313" key="1">
    <source>
        <dbReference type="Ensembl" id="ENSCSAVP00000003247.1"/>
    </source>
</evidence>
<keyword evidence="2" id="KW-1185">Reference proteome</keyword>
<dbReference type="InterPro" id="IPR036915">
    <property type="entry name" value="Cyclin-like_sf"/>
</dbReference>
<reference evidence="2" key="1">
    <citation type="submission" date="2003-08" db="EMBL/GenBank/DDBJ databases">
        <authorList>
            <person name="Birren B."/>
            <person name="Nusbaum C."/>
            <person name="Abebe A."/>
            <person name="Abouelleil A."/>
            <person name="Adekoya E."/>
            <person name="Ait-zahra M."/>
            <person name="Allen N."/>
            <person name="Allen T."/>
            <person name="An P."/>
            <person name="Anderson M."/>
            <person name="Anderson S."/>
            <person name="Arachchi H."/>
            <person name="Armbruster J."/>
            <person name="Bachantsang P."/>
            <person name="Baldwin J."/>
            <person name="Barry A."/>
            <person name="Bayul T."/>
            <person name="Blitshsteyn B."/>
            <person name="Bloom T."/>
            <person name="Blye J."/>
            <person name="Boguslavskiy L."/>
            <person name="Borowsky M."/>
            <person name="Boukhgalter B."/>
            <person name="Brunache A."/>
            <person name="Butler J."/>
            <person name="Calixte N."/>
            <person name="Calvo S."/>
            <person name="Camarata J."/>
            <person name="Campo K."/>
            <person name="Chang J."/>
            <person name="Cheshatsang Y."/>
            <person name="Citroen M."/>
            <person name="Collymore A."/>
            <person name="Considine T."/>
            <person name="Cook A."/>
            <person name="Cooke P."/>
            <person name="Corum B."/>
            <person name="Cuomo C."/>
            <person name="David R."/>
            <person name="Dawoe T."/>
            <person name="Degray S."/>
            <person name="Dodge S."/>
            <person name="Dooley K."/>
            <person name="Dorje P."/>
            <person name="Dorjee K."/>
            <person name="Dorris L."/>
            <person name="Duffey N."/>
            <person name="Dupes A."/>
            <person name="Elkins T."/>
            <person name="Engels R."/>
            <person name="Erickson J."/>
            <person name="Farina A."/>
            <person name="Faro S."/>
            <person name="Ferreira P."/>
            <person name="Fischer H."/>
            <person name="Fitzgerald M."/>
            <person name="Foley K."/>
            <person name="Gage D."/>
            <person name="Galagan J."/>
            <person name="Gearin G."/>
            <person name="Gnerre S."/>
            <person name="Gnirke A."/>
            <person name="Goyette A."/>
            <person name="Graham J."/>
            <person name="Grandbois E."/>
            <person name="Gyaltsen K."/>
            <person name="Hafez N."/>
            <person name="Hagopian D."/>
            <person name="Hagos B."/>
            <person name="Hall J."/>
            <person name="Hatcher B."/>
            <person name="Heller A."/>
            <person name="Higgins H."/>
            <person name="Honan T."/>
            <person name="Horn A."/>
            <person name="Houde N."/>
            <person name="Hughes L."/>
            <person name="Hulme W."/>
            <person name="Husby E."/>
            <person name="Iliev I."/>
            <person name="Jaffe D."/>
            <person name="Jones C."/>
            <person name="Kamal M."/>
            <person name="Kamat A."/>
            <person name="Kamvysselis M."/>
            <person name="Karlsson E."/>
            <person name="Kells C."/>
            <person name="Kieu A."/>
            <person name="Kisner P."/>
            <person name="Kodira C."/>
            <person name="Kulbokas E."/>
            <person name="Labutti K."/>
            <person name="Lama D."/>
            <person name="Landers T."/>
            <person name="Leger J."/>
            <person name="Levine S."/>
            <person name="Lewis D."/>
            <person name="Lewis T."/>
            <person name="Lindblad-toh K."/>
            <person name="Liu X."/>
            <person name="Lokyitsang T."/>
            <person name="Lokyitsang Y."/>
            <person name="Lucien O."/>
            <person name="Lui A."/>
            <person name="Ma L.J."/>
            <person name="Mabbitt R."/>
            <person name="Macdonald J."/>
            <person name="Maclean C."/>
            <person name="Major J."/>
            <person name="Manning J."/>
            <person name="Marabella R."/>
            <person name="Maru K."/>
            <person name="Matthews C."/>
            <person name="Mauceli E."/>
            <person name="Mccarthy M."/>
            <person name="Mcdonough S."/>
            <person name="Mcghee T."/>
            <person name="Meldrim J."/>
            <person name="Meneus L."/>
            <person name="Mesirov J."/>
            <person name="Mihalev A."/>
            <person name="Mihova T."/>
            <person name="Mikkelsen T."/>
            <person name="Mlenga V."/>
            <person name="Moru K."/>
            <person name="Mozes J."/>
            <person name="Mulrain L."/>
            <person name="Munson G."/>
            <person name="Naylor J."/>
            <person name="Newes C."/>
            <person name="Nguyen C."/>
            <person name="Nguyen N."/>
            <person name="Nguyen T."/>
            <person name="Nicol R."/>
            <person name="Nielsen C."/>
            <person name="Nizzari M."/>
            <person name="Norbu C."/>
            <person name="Norbu N."/>
            <person name="O'donnell P."/>
            <person name="Okoawo O."/>
            <person name="O'leary S."/>
            <person name="Omotosho B."/>
            <person name="O'neill K."/>
            <person name="Osman S."/>
            <person name="Parker S."/>
            <person name="Perrin D."/>
            <person name="Phunkhang P."/>
            <person name="Piqani B."/>
            <person name="Purcell S."/>
            <person name="Rachupka T."/>
            <person name="Ramasamy U."/>
            <person name="Rameau R."/>
            <person name="Ray V."/>
            <person name="Raymond C."/>
            <person name="Retta R."/>
            <person name="Richardson S."/>
            <person name="Rise C."/>
            <person name="Rodriguez J."/>
            <person name="Rogers J."/>
            <person name="Rogov P."/>
            <person name="Rutman M."/>
            <person name="Schupbach R."/>
            <person name="Seaman C."/>
            <person name="Settipalli S."/>
            <person name="Sharpe T."/>
            <person name="Sheridan J."/>
            <person name="Sherpa N."/>
            <person name="Shi J."/>
            <person name="Smirnov S."/>
            <person name="Smith C."/>
            <person name="Sougnez C."/>
            <person name="Spencer B."/>
            <person name="Stalker J."/>
            <person name="Stange-thomann N."/>
            <person name="Stavropoulos S."/>
            <person name="Stetson K."/>
            <person name="Stone C."/>
            <person name="Stone S."/>
            <person name="Stubbs M."/>
            <person name="Talamas J."/>
            <person name="Tchuinga P."/>
            <person name="Tenzing P."/>
            <person name="Tesfaye S."/>
            <person name="Theodore J."/>
            <person name="Thoulutsang Y."/>
            <person name="Topham K."/>
            <person name="Towey S."/>
            <person name="Tsamla T."/>
            <person name="Tsomo N."/>
            <person name="Vallee D."/>
            <person name="Vassiliev H."/>
            <person name="Venkataraman V."/>
            <person name="Vinson J."/>
            <person name="Vo A."/>
            <person name="Wade C."/>
            <person name="Wang S."/>
            <person name="Wangchuk T."/>
            <person name="Wangdi T."/>
            <person name="Whittaker C."/>
            <person name="Wilkinson J."/>
            <person name="Wu Y."/>
            <person name="Wyman D."/>
            <person name="Yadav S."/>
            <person name="Yang S."/>
            <person name="Yang X."/>
            <person name="Yeager S."/>
            <person name="Yee E."/>
            <person name="Young G."/>
            <person name="Zainoun J."/>
            <person name="Zembeck L."/>
            <person name="Zimmer A."/>
            <person name="Zody M."/>
            <person name="Lander E."/>
        </authorList>
    </citation>
    <scope>NUCLEOTIDE SEQUENCE [LARGE SCALE GENOMIC DNA]</scope>
</reference>
<dbReference type="Ensembl" id="ENSCSAVT00000003296.1">
    <property type="protein sequence ID" value="ENSCSAVP00000003247.1"/>
    <property type="gene ID" value="ENSCSAVG00000001930.1"/>
</dbReference>
<organism evidence="1 2">
    <name type="scientific">Ciona savignyi</name>
    <name type="common">Pacific transparent sea squirt</name>
    <dbReference type="NCBI Taxonomy" id="51511"/>
    <lineage>
        <taxon>Eukaryota</taxon>
        <taxon>Metazoa</taxon>
        <taxon>Chordata</taxon>
        <taxon>Tunicata</taxon>
        <taxon>Ascidiacea</taxon>
        <taxon>Phlebobranchia</taxon>
        <taxon>Cionidae</taxon>
        <taxon>Ciona</taxon>
    </lineage>
</organism>
<name>H2YD49_CIOSA</name>
<dbReference type="SUPFAM" id="SSF47954">
    <property type="entry name" value="Cyclin-like"/>
    <property type="match status" value="1"/>
</dbReference>
<protein>
    <submittedName>
        <fullName evidence="1">Uncharacterized protein</fullName>
    </submittedName>
</protein>
<dbReference type="Proteomes" id="UP000007875">
    <property type="component" value="Unassembled WGS sequence"/>
</dbReference>
<evidence type="ECO:0000313" key="2">
    <source>
        <dbReference type="Proteomes" id="UP000007875"/>
    </source>
</evidence>
<reference evidence="1" key="2">
    <citation type="submission" date="2025-08" db="UniProtKB">
        <authorList>
            <consortium name="Ensembl"/>
        </authorList>
    </citation>
    <scope>IDENTIFICATION</scope>
</reference>
<reference evidence="1" key="3">
    <citation type="submission" date="2025-09" db="UniProtKB">
        <authorList>
            <consortium name="Ensembl"/>
        </authorList>
    </citation>
    <scope>IDENTIFICATION</scope>
</reference>
<dbReference type="AlphaFoldDB" id="H2YD49"/>
<dbReference type="HOGENOM" id="CLU_2746516_0_0_1"/>
<proteinExistence type="predicted"/>
<dbReference type="InParanoid" id="H2YD49"/>